<dbReference type="InterPro" id="IPR036165">
    <property type="entry name" value="YefM-like_sf"/>
</dbReference>
<evidence type="ECO:0000256" key="2">
    <source>
        <dbReference type="RuleBase" id="RU362080"/>
    </source>
</evidence>
<dbReference type="SUPFAM" id="SSF143120">
    <property type="entry name" value="YefM-like"/>
    <property type="match status" value="1"/>
</dbReference>
<organism evidence="3 4">
    <name type="scientific">Sphaerobacter thermophilus (strain ATCC 49802 / DSM 20745 / KCCM 41009 / NCIMB 13125 / S 6022)</name>
    <dbReference type="NCBI Taxonomy" id="479434"/>
    <lineage>
        <taxon>Bacteria</taxon>
        <taxon>Pseudomonadati</taxon>
        <taxon>Thermomicrobiota</taxon>
        <taxon>Thermomicrobia</taxon>
        <taxon>Sphaerobacterales</taxon>
        <taxon>Sphaerobacterineae</taxon>
        <taxon>Sphaerobacteraceae</taxon>
        <taxon>Sphaerobacter</taxon>
    </lineage>
</organism>
<dbReference type="AlphaFoldDB" id="D1CAH4"/>
<evidence type="ECO:0000313" key="4">
    <source>
        <dbReference type="Proteomes" id="UP000002027"/>
    </source>
</evidence>
<dbReference type="KEGG" id="sti:Sthe_3417"/>
<dbReference type="InterPro" id="IPR006442">
    <property type="entry name" value="Antitoxin_Phd/YefM"/>
</dbReference>
<dbReference type="HOGENOM" id="CLU_160748_3_1_0"/>
<dbReference type="NCBIfam" id="TIGR01552">
    <property type="entry name" value="phd_fam"/>
    <property type="match status" value="1"/>
</dbReference>
<protein>
    <recommendedName>
        <fullName evidence="2">Antitoxin</fullName>
    </recommendedName>
</protein>
<dbReference type="RefSeq" id="WP_012873852.1">
    <property type="nucleotide sequence ID" value="NC_013524.1"/>
</dbReference>
<evidence type="ECO:0000256" key="1">
    <source>
        <dbReference type="ARBA" id="ARBA00009981"/>
    </source>
</evidence>
<dbReference type="EMBL" id="CP001824">
    <property type="protein sequence ID" value="ACZ40817.1"/>
    <property type="molecule type" value="Genomic_DNA"/>
</dbReference>
<accession>D1CAH4</accession>
<dbReference type="eggNOG" id="COG2161">
    <property type="taxonomic scope" value="Bacteria"/>
</dbReference>
<gene>
    <name evidence="3" type="ordered locus">Sthe_3417</name>
</gene>
<proteinExistence type="inferred from homology"/>
<name>D1CAH4_SPHTD</name>
<reference evidence="3 4" key="2">
    <citation type="journal article" date="2010" name="Stand. Genomic Sci.">
        <title>Complete genome sequence of Desulfohalobium retbaense type strain (HR(100)).</title>
        <authorList>
            <person name="Spring S."/>
            <person name="Nolan M."/>
            <person name="Lapidus A."/>
            <person name="Glavina Del Rio T."/>
            <person name="Copeland A."/>
            <person name="Tice H."/>
            <person name="Cheng J.F."/>
            <person name="Lucas S."/>
            <person name="Land M."/>
            <person name="Chen F."/>
            <person name="Bruce D."/>
            <person name="Goodwin L."/>
            <person name="Pitluck S."/>
            <person name="Ivanova N."/>
            <person name="Mavromatis K."/>
            <person name="Mikhailova N."/>
            <person name="Pati A."/>
            <person name="Chen A."/>
            <person name="Palaniappan K."/>
            <person name="Hauser L."/>
            <person name="Chang Y.J."/>
            <person name="Jeffries C.D."/>
            <person name="Munk C."/>
            <person name="Kiss H."/>
            <person name="Chain P."/>
            <person name="Han C."/>
            <person name="Brettin T."/>
            <person name="Detter J.C."/>
            <person name="Schuler E."/>
            <person name="Goker M."/>
            <person name="Rohde M."/>
            <person name="Bristow J."/>
            <person name="Eisen J.A."/>
            <person name="Markowitz V."/>
            <person name="Hugenholtz P."/>
            <person name="Kyrpides N.C."/>
            <person name="Klenk H.P."/>
        </authorList>
    </citation>
    <scope>NUCLEOTIDE SEQUENCE [LARGE SCALE GENOMIC DNA]</scope>
    <source>
        <strain evidence="4">ATCC 49802 / DSM 20745 / S 6022</strain>
    </source>
</reference>
<evidence type="ECO:0000313" key="3">
    <source>
        <dbReference type="EMBL" id="ACZ40817.1"/>
    </source>
</evidence>
<dbReference type="InParanoid" id="D1CAH4"/>
<dbReference type="Pfam" id="PF02604">
    <property type="entry name" value="PhdYeFM_antitox"/>
    <property type="match status" value="1"/>
</dbReference>
<dbReference type="OrthoDB" id="488160at2"/>
<sequence length="86" mass="9635">MTTVTTVEARNEFAEIVNRAAYGKERITLTRRGKAIAAIVPIEDAELLQALEDRVDLEAVRAALEEAERDGTIPWERLRVELGLDD</sequence>
<reference evidence="4" key="1">
    <citation type="submission" date="2009-11" db="EMBL/GenBank/DDBJ databases">
        <title>The complete chromosome 2 of Sphaerobacter thermophilus DSM 20745.</title>
        <authorList>
            <person name="Lucas S."/>
            <person name="Copeland A."/>
            <person name="Lapidus A."/>
            <person name="Glavina del Rio T."/>
            <person name="Dalin E."/>
            <person name="Tice H."/>
            <person name="Bruce D."/>
            <person name="Goodwin L."/>
            <person name="Pitluck S."/>
            <person name="Kyrpides N."/>
            <person name="Mavromatis K."/>
            <person name="Ivanova N."/>
            <person name="Mikhailova N."/>
            <person name="LaButti K.M."/>
            <person name="Clum A."/>
            <person name="Sun H.I."/>
            <person name="Brettin T."/>
            <person name="Detter J.C."/>
            <person name="Han C."/>
            <person name="Larimer F."/>
            <person name="Land M."/>
            <person name="Hauser L."/>
            <person name="Markowitz V."/>
            <person name="Cheng J.F."/>
            <person name="Hugenholtz P."/>
            <person name="Woyke T."/>
            <person name="Wu D."/>
            <person name="Steenblock K."/>
            <person name="Schneider S."/>
            <person name="Pukall R."/>
            <person name="Goeker M."/>
            <person name="Klenk H.P."/>
            <person name="Eisen J.A."/>
        </authorList>
    </citation>
    <scope>NUCLEOTIDE SEQUENCE [LARGE SCALE GENOMIC DNA]</scope>
    <source>
        <strain evidence="4">ATCC 49802 / DSM 20745 / S 6022</strain>
    </source>
</reference>
<keyword evidence="4" id="KW-1185">Reference proteome</keyword>
<comment type="similarity">
    <text evidence="1 2">Belongs to the phD/YefM antitoxin family.</text>
</comment>
<dbReference type="STRING" id="479434.Sthe_3417"/>
<dbReference type="Proteomes" id="UP000002027">
    <property type="component" value="Chromosome 2"/>
</dbReference>
<dbReference type="Gene3D" id="3.40.1620.10">
    <property type="entry name" value="YefM-like domain"/>
    <property type="match status" value="1"/>
</dbReference>
<comment type="function">
    <text evidence="2">Antitoxin component of a type II toxin-antitoxin (TA) system.</text>
</comment>